<dbReference type="InterPro" id="IPR000873">
    <property type="entry name" value="AMP-dep_synth/lig_dom"/>
</dbReference>
<feature type="domain" description="AMP-dependent synthetase/ligase" evidence="1">
    <location>
        <begin position="22"/>
        <end position="367"/>
    </location>
</feature>
<dbReference type="InterPro" id="IPR045851">
    <property type="entry name" value="AMP-bd_C_sf"/>
</dbReference>
<dbReference type="InterPro" id="IPR042099">
    <property type="entry name" value="ANL_N_sf"/>
</dbReference>
<dbReference type="AlphaFoldDB" id="A0A840V2B1"/>
<dbReference type="SUPFAM" id="SSF56801">
    <property type="entry name" value="Acetyl-CoA synthetase-like"/>
    <property type="match status" value="1"/>
</dbReference>
<dbReference type="Gene3D" id="3.30.300.30">
    <property type="match status" value="1"/>
</dbReference>
<name>A0A840V2B1_9BACT</name>
<dbReference type="PANTHER" id="PTHR43201">
    <property type="entry name" value="ACYL-COA SYNTHETASE"/>
    <property type="match status" value="1"/>
</dbReference>
<dbReference type="Proteomes" id="UP000539642">
    <property type="component" value="Unassembled WGS sequence"/>
</dbReference>
<sequence>MLLHHRFIEVAKRLATKTGIRDFSTDKDLTYGRALLAAVLLSRIFRKLDEGFIGVMIPTSAGCILVKCGILMSGRTPVMINYSTGAEQNARYAQNKCAFKTIITSKALLEKIDCPYVEGMIYIEDIMAGLTGMQKAVAALISKLPAAGIKKLVHGGDPNDTAVILFTSGSEKDPKAVQLTHRNILANIESVTPIFEFKEDDIFMCTLPFFHVFGLTTNLWLPIYHGMTLLTYANPLDFKKICTIVREEKATFLVGTPAFFWGYLRKSEEGDFASLRIALAGADKCPDALRDGFKARHNIVLYEGYGATECSPVISTNTPEFNRPGSVGKPIPGVQVRIENYQTGETCGPGEDGRILIKGDNVMKGYFDDFEETSMHIRGGWYDTGDMGNIDADGFLWHVGRLKRFVKIGGEMVSLVKIEDVLEKTLAEDIECCVVEVPDSIKGARIVAVVTAKLDEKATLKKMAEHLPQIALPKTFMVSDTLPKMGSGKIDFRTITELARKKLSA</sequence>
<dbReference type="EC" id="6.2.1.20" evidence="3"/>
<gene>
    <name evidence="3" type="ORF">HNQ81_001588</name>
</gene>
<dbReference type="GO" id="GO:0031956">
    <property type="term" value="F:medium-chain fatty acid-CoA ligase activity"/>
    <property type="evidence" value="ECO:0007669"/>
    <property type="project" value="TreeGrafter"/>
</dbReference>
<evidence type="ECO:0000259" key="2">
    <source>
        <dbReference type="Pfam" id="PF13193"/>
    </source>
</evidence>
<organism evidence="3 4">
    <name type="scientific">Desulfoprunum benzoelyticum</name>
    <dbReference type="NCBI Taxonomy" id="1506996"/>
    <lineage>
        <taxon>Bacteria</taxon>
        <taxon>Pseudomonadati</taxon>
        <taxon>Thermodesulfobacteriota</taxon>
        <taxon>Desulfobulbia</taxon>
        <taxon>Desulfobulbales</taxon>
        <taxon>Desulfobulbaceae</taxon>
        <taxon>Desulfoprunum</taxon>
    </lineage>
</organism>
<keyword evidence="3" id="KW-0808">Transferase</keyword>
<keyword evidence="3" id="KW-0012">Acyltransferase</keyword>
<dbReference type="GO" id="GO:0006631">
    <property type="term" value="P:fatty acid metabolic process"/>
    <property type="evidence" value="ECO:0007669"/>
    <property type="project" value="TreeGrafter"/>
</dbReference>
<dbReference type="EMBL" id="JACHEO010000007">
    <property type="protein sequence ID" value="MBB5347859.1"/>
    <property type="molecule type" value="Genomic_DNA"/>
</dbReference>
<dbReference type="GO" id="GO:0008922">
    <property type="term" value="F:long-chain fatty acid [acyl-carrier-protein] ligase activity"/>
    <property type="evidence" value="ECO:0007669"/>
    <property type="project" value="UniProtKB-EC"/>
</dbReference>
<dbReference type="PANTHER" id="PTHR43201:SF32">
    <property type="entry name" value="2-SUCCINYLBENZOATE--COA LIGASE, CHLOROPLASTIC_PEROXISOMAL"/>
    <property type="match status" value="1"/>
</dbReference>
<dbReference type="RefSeq" id="WP_183350031.1">
    <property type="nucleotide sequence ID" value="NZ_JACHEO010000007.1"/>
</dbReference>
<dbReference type="Pfam" id="PF00501">
    <property type="entry name" value="AMP-binding"/>
    <property type="match status" value="1"/>
</dbReference>
<accession>A0A840V2B1</accession>
<comment type="caution">
    <text evidence="3">The sequence shown here is derived from an EMBL/GenBank/DDBJ whole genome shotgun (WGS) entry which is preliminary data.</text>
</comment>
<evidence type="ECO:0000259" key="1">
    <source>
        <dbReference type="Pfam" id="PF00501"/>
    </source>
</evidence>
<dbReference type="InterPro" id="IPR025110">
    <property type="entry name" value="AMP-bd_C"/>
</dbReference>
<keyword evidence="3" id="KW-0436">Ligase</keyword>
<protein>
    <submittedName>
        <fullName evidence="3">Acyl-[acyl-carrier-protein]-phospholipid O-acyltransferase/long-chain-fatty-acid--[acyl-carrier-protein] ligase</fullName>
        <ecNumber evidence="3">2.3.1.40</ecNumber>
        <ecNumber evidence="3">6.2.1.20</ecNumber>
    </submittedName>
</protein>
<feature type="domain" description="AMP-binding enzyme C-terminal" evidence="2">
    <location>
        <begin position="431"/>
        <end position="489"/>
    </location>
</feature>
<proteinExistence type="predicted"/>
<dbReference type="GO" id="GO:0008779">
    <property type="term" value="F:acyl-[acyl-carrier-protein]-phospholipid O-acyltransferase activity"/>
    <property type="evidence" value="ECO:0007669"/>
    <property type="project" value="UniProtKB-EC"/>
</dbReference>
<evidence type="ECO:0000313" key="3">
    <source>
        <dbReference type="EMBL" id="MBB5347859.1"/>
    </source>
</evidence>
<dbReference type="Pfam" id="PF13193">
    <property type="entry name" value="AMP-binding_C"/>
    <property type="match status" value="1"/>
</dbReference>
<dbReference type="Gene3D" id="3.40.50.12780">
    <property type="entry name" value="N-terminal domain of ligase-like"/>
    <property type="match status" value="1"/>
</dbReference>
<keyword evidence="4" id="KW-1185">Reference proteome</keyword>
<evidence type="ECO:0000313" key="4">
    <source>
        <dbReference type="Proteomes" id="UP000539642"/>
    </source>
</evidence>
<dbReference type="EC" id="2.3.1.40" evidence="3"/>
<reference evidence="3 4" key="1">
    <citation type="submission" date="2020-08" db="EMBL/GenBank/DDBJ databases">
        <title>Genomic Encyclopedia of Type Strains, Phase IV (KMG-IV): sequencing the most valuable type-strain genomes for metagenomic binning, comparative biology and taxonomic classification.</title>
        <authorList>
            <person name="Goeker M."/>
        </authorList>
    </citation>
    <scope>NUCLEOTIDE SEQUENCE [LARGE SCALE GENOMIC DNA]</scope>
    <source>
        <strain evidence="3 4">DSM 28570</strain>
    </source>
</reference>